<evidence type="ECO:0000313" key="1">
    <source>
        <dbReference type="EMBL" id="MCI21040.1"/>
    </source>
</evidence>
<dbReference type="PANTHER" id="PTHR34418:SF3">
    <property type="entry name" value="NUCLEAR PORE COMPLEX PROTEIN NUP214"/>
    <property type="match status" value="1"/>
</dbReference>
<dbReference type="InterPro" id="IPR044694">
    <property type="entry name" value="NUP214"/>
</dbReference>
<dbReference type="EMBL" id="LXQA010122993">
    <property type="protein sequence ID" value="MCI21040.1"/>
    <property type="molecule type" value="Genomic_DNA"/>
</dbReference>
<comment type="caution">
    <text evidence="1">The sequence shown here is derived from an EMBL/GenBank/DDBJ whole genome shotgun (WGS) entry which is preliminary data.</text>
</comment>
<sequence length="108" mass="12124">QLVAAENLSECLSKQMATLSLRSPSEEQKNVKELFETIGIPYDASFGTPDTKGFMKTPSSKKLLFSDLTSNKDKSKRVQASAMKSCEPETARRRRDSLDQVFVTYKLL</sequence>
<reference evidence="1 2" key="1">
    <citation type="journal article" date="2018" name="Front. Plant Sci.">
        <title>Red Clover (Trifolium pratense) and Zigzag Clover (T. medium) - A Picture of Genomic Similarities and Differences.</title>
        <authorList>
            <person name="Dluhosova J."/>
            <person name="Istvanek J."/>
            <person name="Nedelnik J."/>
            <person name="Repkova J."/>
        </authorList>
    </citation>
    <scope>NUCLEOTIDE SEQUENCE [LARGE SCALE GENOMIC DNA]</scope>
    <source>
        <strain evidence="2">cv. 10/8</strain>
        <tissue evidence="1">Leaf</tissue>
    </source>
</reference>
<organism evidence="1 2">
    <name type="scientific">Trifolium medium</name>
    <dbReference type="NCBI Taxonomy" id="97028"/>
    <lineage>
        <taxon>Eukaryota</taxon>
        <taxon>Viridiplantae</taxon>
        <taxon>Streptophyta</taxon>
        <taxon>Embryophyta</taxon>
        <taxon>Tracheophyta</taxon>
        <taxon>Spermatophyta</taxon>
        <taxon>Magnoliopsida</taxon>
        <taxon>eudicotyledons</taxon>
        <taxon>Gunneridae</taxon>
        <taxon>Pentapetalae</taxon>
        <taxon>rosids</taxon>
        <taxon>fabids</taxon>
        <taxon>Fabales</taxon>
        <taxon>Fabaceae</taxon>
        <taxon>Papilionoideae</taxon>
        <taxon>50 kb inversion clade</taxon>
        <taxon>NPAAA clade</taxon>
        <taxon>Hologalegina</taxon>
        <taxon>IRL clade</taxon>
        <taxon>Trifolieae</taxon>
        <taxon>Trifolium</taxon>
    </lineage>
</organism>
<dbReference type="GO" id="GO:0017056">
    <property type="term" value="F:structural constituent of nuclear pore"/>
    <property type="evidence" value="ECO:0007669"/>
    <property type="project" value="InterPro"/>
</dbReference>
<dbReference type="Proteomes" id="UP000265520">
    <property type="component" value="Unassembled WGS sequence"/>
</dbReference>
<accession>A0A392QBD7</accession>
<protein>
    <submittedName>
        <fullName evidence="1">Nuclear pore complex protein Nup214</fullName>
    </submittedName>
</protein>
<keyword evidence="2" id="KW-1185">Reference proteome</keyword>
<dbReference type="PANTHER" id="PTHR34418">
    <property type="entry name" value="NUCLEAR PORE COMPLEX PROTEIN NUP214 ISOFORM X1"/>
    <property type="match status" value="1"/>
</dbReference>
<proteinExistence type="predicted"/>
<name>A0A392QBD7_9FABA</name>
<dbReference type="GO" id="GO:0006405">
    <property type="term" value="P:RNA export from nucleus"/>
    <property type="evidence" value="ECO:0007669"/>
    <property type="project" value="InterPro"/>
</dbReference>
<dbReference type="AlphaFoldDB" id="A0A392QBD7"/>
<feature type="non-terminal residue" evidence="1">
    <location>
        <position position="1"/>
    </location>
</feature>
<evidence type="ECO:0000313" key="2">
    <source>
        <dbReference type="Proteomes" id="UP000265520"/>
    </source>
</evidence>